<dbReference type="InterPro" id="IPR051552">
    <property type="entry name" value="HptR"/>
</dbReference>
<dbReference type="PANTHER" id="PTHR42713">
    <property type="entry name" value="HISTIDINE KINASE-RELATED"/>
    <property type="match status" value="1"/>
</dbReference>
<accession>A0AAE3KZH9</accession>
<dbReference type="Gene3D" id="3.40.50.2300">
    <property type="match status" value="1"/>
</dbReference>
<dbReference type="SMART" id="SM00342">
    <property type="entry name" value="HTH_ARAC"/>
    <property type="match status" value="1"/>
</dbReference>
<dbReference type="InterPro" id="IPR018062">
    <property type="entry name" value="HTH_AraC-typ_CS"/>
</dbReference>
<dbReference type="GO" id="GO:0000160">
    <property type="term" value="P:phosphorelay signal transduction system"/>
    <property type="evidence" value="ECO:0007669"/>
    <property type="project" value="UniProtKB-KW"/>
</dbReference>
<comment type="function">
    <text evidence="9">May play the central regulatory role in sporulation. It may be an element of the effector pathway responsible for the activation of sporulation genes in response to nutritional stress. Spo0A may act in concert with spo0H (a sigma factor) to control the expression of some genes that are critical to the sporulation process.</text>
</comment>
<evidence type="ECO:0000259" key="12">
    <source>
        <dbReference type="PROSITE" id="PS50110"/>
    </source>
</evidence>
<dbReference type="Proteomes" id="UP001205748">
    <property type="component" value="Unassembled WGS sequence"/>
</dbReference>
<dbReference type="EMBL" id="JANKAS010000003">
    <property type="protein sequence ID" value="MCR1898322.1"/>
    <property type="molecule type" value="Genomic_DNA"/>
</dbReference>
<dbReference type="Pfam" id="PF12833">
    <property type="entry name" value="HTH_18"/>
    <property type="match status" value="1"/>
</dbReference>
<gene>
    <name evidence="13" type="ORF">NSA47_04875</name>
</gene>
<evidence type="ECO:0000256" key="1">
    <source>
        <dbReference type="ARBA" id="ARBA00004496"/>
    </source>
</evidence>
<evidence type="ECO:0000259" key="11">
    <source>
        <dbReference type="PROSITE" id="PS01124"/>
    </source>
</evidence>
<evidence type="ECO:0000313" key="14">
    <source>
        <dbReference type="Proteomes" id="UP001205748"/>
    </source>
</evidence>
<sequence>MIKVVVVEDEQLIRKGITLTTPWECFGCEVIGEGANGLQGKEMIERLKPDLVITDVRMPKMDGIQMLKELKDKVEVEYIIISGYDDFQYAQQAIRLGVRDYLLKPVEDKEFFDTLQRVVEYIQYKKQQRKLKKNIHHLQQREIKFFKEYLYQPESSSKDRYVMESINYIKEFYREDISVKTAAEHLYISESYLSRLLKKKTGYTFGEYLTNYRIKEALKLLTHQELKVYEVAHAVGYSDGRYFSSIFKKNVGLTPTEFKEGIYDKNMEEDNGNDRYHNI</sequence>
<dbReference type="InterPro" id="IPR001789">
    <property type="entry name" value="Sig_transdc_resp-reg_receiver"/>
</dbReference>
<reference evidence="13" key="1">
    <citation type="submission" date="2022-07" db="EMBL/GenBank/DDBJ databases">
        <title>Enhanced cultured diversity of the mouse gut microbiota enables custom-made synthetic communities.</title>
        <authorList>
            <person name="Afrizal A."/>
        </authorList>
    </citation>
    <scope>NUCLEOTIDE SEQUENCE</scope>
    <source>
        <strain evidence="13">DSM 28593</strain>
    </source>
</reference>
<dbReference type="PRINTS" id="PR00032">
    <property type="entry name" value="HTHARAC"/>
</dbReference>
<evidence type="ECO:0000313" key="13">
    <source>
        <dbReference type="EMBL" id="MCR1898322.1"/>
    </source>
</evidence>
<organism evidence="13 14">
    <name type="scientific">Irregularibacter muris</name>
    <dbReference type="NCBI Taxonomy" id="1796619"/>
    <lineage>
        <taxon>Bacteria</taxon>
        <taxon>Bacillati</taxon>
        <taxon>Bacillota</taxon>
        <taxon>Clostridia</taxon>
        <taxon>Eubacteriales</taxon>
        <taxon>Eubacteriaceae</taxon>
        <taxon>Irregularibacter</taxon>
    </lineage>
</organism>
<keyword evidence="5" id="KW-0902">Two-component regulatory system</keyword>
<evidence type="ECO:0000256" key="3">
    <source>
        <dbReference type="ARBA" id="ARBA00022490"/>
    </source>
</evidence>
<dbReference type="Pfam" id="PF00072">
    <property type="entry name" value="Response_reg"/>
    <property type="match status" value="1"/>
</dbReference>
<dbReference type="SMART" id="SM00448">
    <property type="entry name" value="REC"/>
    <property type="match status" value="1"/>
</dbReference>
<dbReference type="InterPro" id="IPR020449">
    <property type="entry name" value="Tscrpt_reg_AraC-type_HTH"/>
</dbReference>
<dbReference type="InterPro" id="IPR011006">
    <property type="entry name" value="CheY-like_superfamily"/>
</dbReference>
<keyword evidence="14" id="KW-1185">Reference proteome</keyword>
<dbReference type="GO" id="GO:0043565">
    <property type="term" value="F:sequence-specific DNA binding"/>
    <property type="evidence" value="ECO:0007669"/>
    <property type="project" value="InterPro"/>
</dbReference>
<feature type="domain" description="HTH araC/xylS-type" evidence="11">
    <location>
        <begin position="163"/>
        <end position="261"/>
    </location>
</feature>
<comment type="caution">
    <text evidence="13">The sequence shown here is derived from an EMBL/GenBank/DDBJ whole genome shotgun (WGS) entry which is preliminary data.</text>
</comment>
<proteinExistence type="predicted"/>
<dbReference type="PROSITE" id="PS00041">
    <property type="entry name" value="HTH_ARAC_FAMILY_1"/>
    <property type="match status" value="1"/>
</dbReference>
<dbReference type="AlphaFoldDB" id="A0AAE3KZH9"/>
<dbReference type="SUPFAM" id="SSF46689">
    <property type="entry name" value="Homeodomain-like"/>
    <property type="match status" value="2"/>
</dbReference>
<dbReference type="PANTHER" id="PTHR42713:SF3">
    <property type="entry name" value="TRANSCRIPTIONAL REGULATORY PROTEIN HPTR"/>
    <property type="match status" value="1"/>
</dbReference>
<feature type="domain" description="Response regulatory" evidence="12">
    <location>
        <begin position="3"/>
        <end position="119"/>
    </location>
</feature>
<dbReference type="RefSeq" id="WP_257529793.1">
    <property type="nucleotide sequence ID" value="NZ_JANKAS010000003.1"/>
</dbReference>
<evidence type="ECO:0000256" key="10">
    <source>
        <dbReference type="PROSITE-ProRule" id="PRU00169"/>
    </source>
</evidence>
<name>A0AAE3KZH9_9FIRM</name>
<feature type="modified residue" description="4-aspartylphosphate" evidence="10">
    <location>
        <position position="55"/>
    </location>
</feature>
<evidence type="ECO:0000256" key="8">
    <source>
        <dbReference type="ARBA" id="ARBA00023163"/>
    </source>
</evidence>
<dbReference type="InterPro" id="IPR018060">
    <property type="entry name" value="HTH_AraC"/>
</dbReference>
<dbReference type="InterPro" id="IPR009057">
    <property type="entry name" value="Homeodomain-like_sf"/>
</dbReference>
<dbReference type="Gene3D" id="1.10.10.60">
    <property type="entry name" value="Homeodomain-like"/>
    <property type="match status" value="2"/>
</dbReference>
<keyword evidence="7" id="KW-0238">DNA-binding</keyword>
<evidence type="ECO:0000256" key="6">
    <source>
        <dbReference type="ARBA" id="ARBA00023015"/>
    </source>
</evidence>
<keyword evidence="6" id="KW-0805">Transcription regulation</keyword>
<protein>
    <recommendedName>
        <fullName evidence="2">Stage 0 sporulation protein A homolog</fullName>
    </recommendedName>
</protein>
<dbReference type="PROSITE" id="PS50110">
    <property type="entry name" value="RESPONSE_REGULATORY"/>
    <property type="match status" value="1"/>
</dbReference>
<comment type="subcellular location">
    <subcellularLocation>
        <location evidence="1">Cytoplasm</location>
    </subcellularLocation>
</comment>
<keyword evidence="8" id="KW-0804">Transcription</keyword>
<dbReference type="PROSITE" id="PS01124">
    <property type="entry name" value="HTH_ARAC_FAMILY_2"/>
    <property type="match status" value="1"/>
</dbReference>
<evidence type="ECO:0000256" key="5">
    <source>
        <dbReference type="ARBA" id="ARBA00023012"/>
    </source>
</evidence>
<keyword evidence="3" id="KW-0963">Cytoplasm</keyword>
<evidence type="ECO:0000256" key="9">
    <source>
        <dbReference type="ARBA" id="ARBA00024867"/>
    </source>
</evidence>
<evidence type="ECO:0000256" key="7">
    <source>
        <dbReference type="ARBA" id="ARBA00023125"/>
    </source>
</evidence>
<dbReference type="CDD" id="cd17536">
    <property type="entry name" value="REC_YesN-like"/>
    <property type="match status" value="1"/>
</dbReference>
<evidence type="ECO:0000256" key="4">
    <source>
        <dbReference type="ARBA" id="ARBA00022553"/>
    </source>
</evidence>
<dbReference type="SUPFAM" id="SSF52172">
    <property type="entry name" value="CheY-like"/>
    <property type="match status" value="1"/>
</dbReference>
<dbReference type="GO" id="GO:0005737">
    <property type="term" value="C:cytoplasm"/>
    <property type="evidence" value="ECO:0007669"/>
    <property type="project" value="UniProtKB-SubCell"/>
</dbReference>
<dbReference type="GO" id="GO:0003700">
    <property type="term" value="F:DNA-binding transcription factor activity"/>
    <property type="evidence" value="ECO:0007669"/>
    <property type="project" value="InterPro"/>
</dbReference>
<keyword evidence="4 10" id="KW-0597">Phosphoprotein</keyword>
<evidence type="ECO:0000256" key="2">
    <source>
        <dbReference type="ARBA" id="ARBA00018672"/>
    </source>
</evidence>